<evidence type="ECO:0000313" key="26">
    <source>
        <dbReference type="Proteomes" id="UP000224854"/>
    </source>
</evidence>
<dbReference type="GO" id="GO:0005524">
    <property type="term" value="F:ATP binding"/>
    <property type="evidence" value="ECO:0007669"/>
    <property type="project" value="UniProtKB-KW"/>
</dbReference>
<keyword evidence="4" id="KW-1003">Cell membrane</keyword>
<keyword evidence="26" id="KW-1185">Reference proteome</keyword>
<dbReference type="InterPro" id="IPR008250">
    <property type="entry name" value="ATPase_P-typ_transduc_dom_A_sf"/>
</dbReference>
<keyword evidence="8" id="KW-0547">Nucleotide-binding</keyword>
<keyword evidence="16 23" id="KW-0472">Membrane</keyword>
<feature type="transmembrane region" description="Helical" evidence="23">
    <location>
        <begin position="1056"/>
        <end position="1076"/>
    </location>
</feature>
<evidence type="ECO:0000256" key="9">
    <source>
        <dbReference type="ARBA" id="ARBA00022840"/>
    </source>
</evidence>
<keyword evidence="17" id="KW-0739">Sodium transport</keyword>
<dbReference type="EC" id="7.2.2.3" evidence="19"/>
<feature type="transmembrane region" description="Helical" evidence="23">
    <location>
        <begin position="133"/>
        <end position="151"/>
    </location>
</feature>
<evidence type="ECO:0000256" key="14">
    <source>
        <dbReference type="ARBA" id="ARBA00023053"/>
    </source>
</evidence>
<reference evidence="25 26" key="1">
    <citation type="submission" date="2017-06" db="EMBL/GenBank/DDBJ databases">
        <title>Ant-infecting Ophiocordyceps genomes reveal a high diversity of potential behavioral manipulation genes and a possible major role for enterotoxins.</title>
        <authorList>
            <person name="De Bekker C."/>
            <person name="Evans H.C."/>
            <person name="Brachmann A."/>
            <person name="Hughes D.P."/>
        </authorList>
    </citation>
    <scope>NUCLEOTIDE SEQUENCE [LARGE SCALE GENOMIC DNA]</scope>
    <source>
        <strain evidence="25 26">1348a</strain>
    </source>
</reference>
<evidence type="ECO:0000256" key="16">
    <source>
        <dbReference type="ARBA" id="ARBA00023136"/>
    </source>
</evidence>
<feature type="transmembrane region" description="Helical" evidence="23">
    <location>
        <begin position="374"/>
        <end position="400"/>
    </location>
</feature>
<evidence type="ECO:0000256" key="21">
    <source>
        <dbReference type="ARBA" id="ARBA00049499"/>
    </source>
</evidence>
<comment type="subcellular location">
    <subcellularLocation>
        <location evidence="2">Cell membrane</location>
        <topology evidence="2">Multi-pass membrane protein</topology>
    </subcellularLocation>
</comment>
<evidence type="ECO:0000256" key="4">
    <source>
        <dbReference type="ARBA" id="ARBA00022475"/>
    </source>
</evidence>
<evidence type="ECO:0000256" key="18">
    <source>
        <dbReference type="ARBA" id="ARBA00035017"/>
    </source>
</evidence>
<comment type="catalytic activity">
    <reaction evidence="20">
        <text>K(+)(in) + ATP + H2O = K(+)(out) + ADP + phosphate + H(+)</text>
        <dbReference type="Rhea" id="RHEA:75815"/>
        <dbReference type="ChEBI" id="CHEBI:15377"/>
        <dbReference type="ChEBI" id="CHEBI:15378"/>
        <dbReference type="ChEBI" id="CHEBI:29103"/>
        <dbReference type="ChEBI" id="CHEBI:30616"/>
        <dbReference type="ChEBI" id="CHEBI:43474"/>
        <dbReference type="ChEBI" id="CHEBI:456216"/>
    </reaction>
</comment>
<keyword evidence="12" id="KW-1278">Translocase</keyword>
<dbReference type="InterPro" id="IPR023298">
    <property type="entry name" value="ATPase_P-typ_TM_dom_sf"/>
</dbReference>
<comment type="similarity">
    <text evidence="18">Belongs to the cation transport ATPase (P-type) (TC 3.A.3) family. Type IID subfamily.</text>
</comment>
<feature type="transmembrane region" description="Helical" evidence="23">
    <location>
        <begin position="346"/>
        <end position="368"/>
    </location>
</feature>
<evidence type="ECO:0000256" key="12">
    <source>
        <dbReference type="ARBA" id="ARBA00022967"/>
    </source>
</evidence>
<keyword evidence="5" id="KW-0633">Potassium transport</keyword>
<comment type="catalytic activity">
    <reaction evidence="21">
        <text>Na(+)(in) + ATP + H2O = Na(+)(out) + ADP + phosphate + H(+)</text>
        <dbReference type="Rhea" id="RHEA:14633"/>
        <dbReference type="ChEBI" id="CHEBI:15377"/>
        <dbReference type="ChEBI" id="CHEBI:15378"/>
        <dbReference type="ChEBI" id="CHEBI:29101"/>
        <dbReference type="ChEBI" id="CHEBI:30616"/>
        <dbReference type="ChEBI" id="CHEBI:43474"/>
        <dbReference type="ChEBI" id="CHEBI:456216"/>
        <dbReference type="EC" id="7.2.2.3"/>
    </reaction>
    <physiologicalReaction direction="left-to-right" evidence="21">
        <dbReference type="Rhea" id="RHEA:14634"/>
    </physiologicalReaction>
</comment>
<dbReference type="InterPro" id="IPR018303">
    <property type="entry name" value="ATPase_P-typ_P_site"/>
</dbReference>
<dbReference type="GO" id="GO:0006813">
    <property type="term" value="P:potassium ion transport"/>
    <property type="evidence" value="ECO:0007669"/>
    <property type="project" value="UniProtKB-KW"/>
</dbReference>
<evidence type="ECO:0000256" key="2">
    <source>
        <dbReference type="ARBA" id="ARBA00004651"/>
    </source>
</evidence>
<dbReference type="AlphaFoldDB" id="A0A2C5ZDC4"/>
<organism evidence="25 26">
    <name type="scientific">Ophiocordyceps australis</name>
    <dbReference type="NCBI Taxonomy" id="1399860"/>
    <lineage>
        <taxon>Eukaryota</taxon>
        <taxon>Fungi</taxon>
        <taxon>Dikarya</taxon>
        <taxon>Ascomycota</taxon>
        <taxon>Pezizomycotina</taxon>
        <taxon>Sordariomycetes</taxon>
        <taxon>Hypocreomycetidae</taxon>
        <taxon>Hypocreales</taxon>
        <taxon>Ophiocordycipitaceae</taxon>
        <taxon>Ophiocordyceps</taxon>
    </lineage>
</organism>
<evidence type="ECO:0000256" key="8">
    <source>
        <dbReference type="ARBA" id="ARBA00022741"/>
    </source>
</evidence>
<dbReference type="Gene3D" id="3.40.50.1000">
    <property type="entry name" value="HAD superfamily/HAD-like"/>
    <property type="match status" value="1"/>
</dbReference>
<dbReference type="EMBL" id="NJEU01000280">
    <property type="protein sequence ID" value="PHH77191.1"/>
    <property type="molecule type" value="Genomic_DNA"/>
</dbReference>
<dbReference type="OrthoDB" id="3352408at2759"/>
<evidence type="ECO:0000256" key="5">
    <source>
        <dbReference type="ARBA" id="ARBA00022538"/>
    </source>
</evidence>
<dbReference type="Gene3D" id="3.40.1110.10">
    <property type="entry name" value="Calcium-transporting ATPase, cytoplasmic domain N"/>
    <property type="match status" value="1"/>
</dbReference>
<dbReference type="InterPro" id="IPR006068">
    <property type="entry name" value="ATPase_P-typ_cation-transptr_C"/>
</dbReference>
<dbReference type="Gene3D" id="1.20.1110.10">
    <property type="entry name" value="Calcium-transporting ATPase, transmembrane domain"/>
    <property type="match status" value="1"/>
</dbReference>
<proteinExistence type="inferred from homology"/>
<feature type="compositionally biased region" description="Polar residues" evidence="22">
    <location>
        <begin position="11"/>
        <end position="30"/>
    </location>
</feature>
<evidence type="ECO:0000256" key="15">
    <source>
        <dbReference type="ARBA" id="ARBA00023065"/>
    </source>
</evidence>
<dbReference type="SFLD" id="SFLDF00027">
    <property type="entry name" value="p-type_atpase"/>
    <property type="match status" value="1"/>
</dbReference>
<evidence type="ECO:0000256" key="7">
    <source>
        <dbReference type="ARBA" id="ARBA00022723"/>
    </source>
</evidence>
<dbReference type="InterPro" id="IPR044492">
    <property type="entry name" value="P_typ_ATPase_HD_dom"/>
</dbReference>
<dbReference type="GO" id="GO:0046872">
    <property type="term" value="F:metal ion binding"/>
    <property type="evidence" value="ECO:0007669"/>
    <property type="project" value="UniProtKB-KW"/>
</dbReference>
<dbReference type="Gene3D" id="2.70.150.10">
    <property type="entry name" value="Calcium-transporting ATPase, cytoplasmic transduction domain A"/>
    <property type="match status" value="1"/>
</dbReference>
<feature type="transmembrane region" description="Helical" evidence="23">
    <location>
        <begin position="157"/>
        <end position="173"/>
    </location>
</feature>
<keyword evidence="14" id="KW-0915">Sodium</keyword>
<evidence type="ECO:0000256" key="22">
    <source>
        <dbReference type="SAM" id="MobiDB-lite"/>
    </source>
</evidence>
<dbReference type="GO" id="GO:0016887">
    <property type="term" value="F:ATP hydrolysis activity"/>
    <property type="evidence" value="ECO:0007669"/>
    <property type="project" value="InterPro"/>
</dbReference>
<evidence type="ECO:0000256" key="11">
    <source>
        <dbReference type="ARBA" id="ARBA00022958"/>
    </source>
</evidence>
<dbReference type="FunFam" id="3.40.50.1000:FF:000047">
    <property type="entry name" value="Sodium P-type ATPase"/>
    <property type="match status" value="1"/>
</dbReference>
<evidence type="ECO:0000256" key="19">
    <source>
        <dbReference type="ARBA" id="ARBA00035029"/>
    </source>
</evidence>
<evidence type="ECO:0000256" key="13">
    <source>
        <dbReference type="ARBA" id="ARBA00022989"/>
    </source>
</evidence>
<name>A0A2C5ZDC4_9HYPO</name>
<evidence type="ECO:0000256" key="10">
    <source>
        <dbReference type="ARBA" id="ARBA00022842"/>
    </source>
</evidence>
<feature type="transmembrane region" description="Helical" evidence="23">
    <location>
        <begin position="1024"/>
        <end position="1044"/>
    </location>
</feature>
<dbReference type="Pfam" id="PF08282">
    <property type="entry name" value="Hydrolase_3"/>
    <property type="match status" value="1"/>
</dbReference>
<feature type="transmembrane region" description="Helical" evidence="23">
    <location>
        <begin position="930"/>
        <end position="958"/>
    </location>
</feature>
<dbReference type="PRINTS" id="PR00119">
    <property type="entry name" value="CATATPASE"/>
</dbReference>
<evidence type="ECO:0000256" key="1">
    <source>
        <dbReference type="ARBA" id="ARBA00001946"/>
    </source>
</evidence>
<keyword evidence="13 23" id="KW-1133">Transmembrane helix</keyword>
<comment type="caution">
    <text evidence="25">The sequence shown here is derived from an EMBL/GenBank/DDBJ whole genome shotgun (WGS) entry which is preliminary data.</text>
</comment>
<keyword evidence="7" id="KW-0479">Metal-binding</keyword>
<evidence type="ECO:0000259" key="24">
    <source>
        <dbReference type="SMART" id="SM00831"/>
    </source>
</evidence>
<evidence type="ECO:0000256" key="20">
    <source>
        <dbReference type="ARBA" id="ARBA00048599"/>
    </source>
</evidence>
<keyword evidence="9" id="KW-0067">ATP-binding</keyword>
<dbReference type="GO" id="GO:0008554">
    <property type="term" value="F:P-type sodium transporter activity"/>
    <property type="evidence" value="ECO:0007669"/>
    <property type="project" value="UniProtKB-EC"/>
</dbReference>
<protein>
    <recommendedName>
        <fullName evidence="19">P-type Na(+) transporter</fullName>
        <ecNumber evidence="19">7.2.2.3</ecNumber>
    </recommendedName>
</protein>
<evidence type="ECO:0000256" key="6">
    <source>
        <dbReference type="ARBA" id="ARBA00022692"/>
    </source>
</evidence>
<evidence type="ECO:0000256" key="17">
    <source>
        <dbReference type="ARBA" id="ARBA00023201"/>
    </source>
</evidence>
<dbReference type="Pfam" id="PF00122">
    <property type="entry name" value="E1-E2_ATPase"/>
    <property type="match status" value="1"/>
</dbReference>
<dbReference type="Pfam" id="PF13246">
    <property type="entry name" value="Cation_ATPase"/>
    <property type="match status" value="1"/>
</dbReference>
<dbReference type="PROSITE" id="PS00154">
    <property type="entry name" value="ATPASE_E1_E2"/>
    <property type="match status" value="1"/>
</dbReference>
<dbReference type="NCBIfam" id="TIGR01523">
    <property type="entry name" value="ATPase-IID_K-Na"/>
    <property type="match status" value="1"/>
</dbReference>
<dbReference type="SUPFAM" id="SSF81653">
    <property type="entry name" value="Calcium ATPase, transduction domain A"/>
    <property type="match status" value="1"/>
</dbReference>
<keyword evidence="11" id="KW-0630">Potassium</keyword>
<dbReference type="NCBIfam" id="TIGR01494">
    <property type="entry name" value="ATPase_P-type"/>
    <property type="match status" value="2"/>
</dbReference>
<dbReference type="SFLD" id="SFLDG00002">
    <property type="entry name" value="C1.7:_P-type_atpase_like"/>
    <property type="match status" value="1"/>
</dbReference>
<evidence type="ECO:0000313" key="25">
    <source>
        <dbReference type="EMBL" id="PHH77191.1"/>
    </source>
</evidence>
<sequence length="1097" mass="117322">MNEAAPDGSRAVQSTASSLETQPPSLNNHPPSAGAAFYPEPKHQVPAKAHVNHIEQGHVNADAIAKPDLYSSCSPPSAKYHTLSASLAAQVLATNVSTGLSQAEAEARLVAHGPNVIGSVSGPGVWRLFVQQIANALTVVLIAVAGLSFGIRDYIEGGVVIAVIVLNISVGLIQDYRAERTIESLYALSTPKCNVIRDGFKTTVKAETLVRGDLVMLATGDVVPADLRLVHAVNLATDEAHLTGEAAAINKRPEVVFEHGHVAAGDRVNVAFSGSSVTRGRGTGIVIATAMDTEVGQIAGMLRHGGRESQESDEHWLGSLARRLYQTLLSILGLEGTPLQVTLSKFALVLFGFALVLVLIVFATNLFLITDQVLLYGICVGVAIIPESLLAVLTVTMAVATKAMAKGHVIVRQMPSLEAVGGVTTICSDKTGTLTQGRMVTRHVWLRDDVRGVVEDTADPYDPTSGTVSWSGPLANTCLEAFIDVLALCNNAAVTAMPSSAGSDATTVAEAVAEPELSRVLDGEKDSVQDRSNSITTVTTGSSIFSTWTAIGEPTEIALKVFALRFGRTKMPVEELVVEHPFDSACKLMTVVYTKNPEGKVMVHTKGAVEMMLPLLADSEELKRDIQRRAEEMAAQGLRVLCVAHKEITGRYGIDTQARDEVESGLRFLGLAGLYDPPRPETASAVRLCRQAGIAVHMVTGDHVKTATAMAHEVGILTPRVQLQSQAPDGSRRHDGRVMTASEFSRLTDKEVDALDTLPIVIARCSPMTKVRVIEALHRRKAFCIMTGDGVNDSPALKQADVGIAMGDRGSDVAKEAADMVLTDDNFASIVTGIKEGRRLSDNIQKFLVHLLTSNWAQVILLLVGLAFKDSDGMPVFPLSPIEILWANLVTSSPLALGLGLEPAASDVLKRPPRNLQAGIFTLELVRDQLVYGTAMGLLSLASFMAVAFAASGGWRVLEANCNDSSMAASASACAVVYRARATTFATLSVLLLVTAWEVKHFQRSLFAGGIWGFGREVYGSNRFLFWSVVGGLVSTVAVVYIPVFNKLVFKHQSLGWEWGIVVGCTAAYIAMVEVWKAMKRRWFNGGGKQEEQEEGS</sequence>
<dbReference type="Pfam" id="PF00690">
    <property type="entry name" value="Cation_ATPase_N"/>
    <property type="match status" value="1"/>
</dbReference>
<dbReference type="InterPro" id="IPR036412">
    <property type="entry name" value="HAD-like_sf"/>
</dbReference>
<dbReference type="SUPFAM" id="SSF81665">
    <property type="entry name" value="Calcium ATPase, transmembrane domain M"/>
    <property type="match status" value="1"/>
</dbReference>
<dbReference type="PRINTS" id="PR00120">
    <property type="entry name" value="HATPASE"/>
</dbReference>
<dbReference type="InterPro" id="IPR059000">
    <property type="entry name" value="ATPase_P-type_domA"/>
</dbReference>
<dbReference type="Proteomes" id="UP000224854">
    <property type="component" value="Unassembled WGS sequence"/>
</dbReference>
<feature type="transmembrane region" description="Helical" evidence="23">
    <location>
        <begin position="847"/>
        <end position="868"/>
    </location>
</feature>
<dbReference type="InterPro" id="IPR006414">
    <property type="entry name" value="P-type_ATPase_IID"/>
</dbReference>
<dbReference type="SUPFAM" id="SSF56784">
    <property type="entry name" value="HAD-like"/>
    <property type="match status" value="1"/>
</dbReference>
<dbReference type="SUPFAM" id="SSF81660">
    <property type="entry name" value="Metal cation-transporting ATPase, ATP-binding domain N"/>
    <property type="match status" value="1"/>
</dbReference>
<gene>
    <name evidence="25" type="ORF">CDD82_3638</name>
</gene>
<dbReference type="PANTHER" id="PTHR42861">
    <property type="entry name" value="CALCIUM-TRANSPORTING ATPASE"/>
    <property type="match status" value="1"/>
</dbReference>
<dbReference type="Pfam" id="PF00689">
    <property type="entry name" value="Cation_ATPase_C"/>
    <property type="match status" value="1"/>
</dbReference>
<keyword evidence="6 23" id="KW-0812">Transmembrane</keyword>
<feature type="region of interest" description="Disordered" evidence="22">
    <location>
        <begin position="1"/>
        <end position="39"/>
    </location>
</feature>
<keyword evidence="3" id="KW-0813">Transport</keyword>
<dbReference type="InterPro" id="IPR023214">
    <property type="entry name" value="HAD_sf"/>
</dbReference>
<accession>A0A2C5ZDC4</accession>
<keyword evidence="10" id="KW-0460">Magnesium</keyword>
<comment type="cofactor">
    <cofactor evidence="1">
        <name>Mg(2+)</name>
        <dbReference type="ChEBI" id="CHEBI:18420"/>
    </cofactor>
</comment>
<dbReference type="GO" id="GO:0005886">
    <property type="term" value="C:plasma membrane"/>
    <property type="evidence" value="ECO:0007669"/>
    <property type="project" value="UniProtKB-SubCell"/>
</dbReference>
<evidence type="ECO:0000256" key="23">
    <source>
        <dbReference type="SAM" id="Phobius"/>
    </source>
</evidence>
<dbReference type="SFLD" id="SFLDS00003">
    <property type="entry name" value="Haloacid_Dehalogenase"/>
    <property type="match status" value="1"/>
</dbReference>
<dbReference type="SMART" id="SM00831">
    <property type="entry name" value="Cation_ATPase_N"/>
    <property type="match status" value="1"/>
</dbReference>
<feature type="domain" description="Cation-transporting P-type ATPase N-terminal" evidence="24">
    <location>
        <begin position="79"/>
        <end position="153"/>
    </location>
</feature>
<dbReference type="InterPro" id="IPR004014">
    <property type="entry name" value="ATPase_P-typ_cation-transptr_N"/>
</dbReference>
<evidence type="ECO:0000256" key="3">
    <source>
        <dbReference type="ARBA" id="ARBA00022448"/>
    </source>
</evidence>
<dbReference type="InterPro" id="IPR001757">
    <property type="entry name" value="P_typ_ATPase"/>
</dbReference>
<dbReference type="InterPro" id="IPR023299">
    <property type="entry name" value="ATPase_P-typ_cyto_dom_N"/>
</dbReference>
<keyword evidence="15" id="KW-0406">Ion transport</keyword>